<gene>
    <name evidence="1" type="ORF">CL176_05090</name>
</gene>
<organism evidence="1 2">
    <name type="scientific">Suicoccus acidiformans</name>
    <dbReference type="NCBI Taxonomy" id="2036206"/>
    <lineage>
        <taxon>Bacteria</taxon>
        <taxon>Bacillati</taxon>
        <taxon>Bacillota</taxon>
        <taxon>Bacilli</taxon>
        <taxon>Lactobacillales</taxon>
        <taxon>Aerococcaceae</taxon>
        <taxon>Suicoccus</taxon>
    </lineage>
</organism>
<dbReference type="EMBL" id="CP023434">
    <property type="protein sequence ID" value="AXY25424.1"/>
    <property type="molecule type" value="Genomic_DNA"/>
</dbReference>
<dbReference type="OrthoDB" id="9792148at2"/>
<reference evidence="1 2" key="1">
    <citation type="submission" date="2017-09" db="EMBL/GenBank/DDBJ databases">
        <title>Complete genome sequence of Oxytococcus suis strain ZY16052.</title>
        <authorList>
            <person name="Li F."/>
        </authorList>
    </citation>
    <scope>NUCLEOTIDE SEQUENCE [LARGE SCALE GENOMIC DNA]</scope>
    <source>
        <strain evidence="1 2">ZY16052</strain>
    </source>
</reference>
<evidence type="ECO:0000313" key="2">
    <source>
        <dbReference type="Proteomes" id="UP000263232"/>
    </source>
</evidence>
<dbReference type="KEGG" id="abae:CL176_05090"/>
<evidence type="ECO:0000313" key="1">
    <source>
        <dbReference type="EMBL" id="AXY25424.1"/>
    </source>
</evidence>
<dbReference type="Proteomes" id="UP000263232">
    <property type="component" value="Chromosome"/>
</dbReference>
<accession>A0A347WK17</accession>
<sequence>MHFSTNYEVFKYLDDMIAQLIRIVFSLIALFDQNNLNLAYVSGDLPNIHMLFPKNHQDVWQESLEQSMMKEDYTIANEQIFLPYFDEIGVKTWFSIPIAEEGKIYGIYFLGIL</sequence>
<name>A0A347WK17_9LACT</name>
<dbReference type="RefSeq" id="WP_118990336.1">
    <property type="nucleotide sequence ID" value="NZ_CP023434.1"/>
</dbReference>
<evidence type="ECO:0008006" key="3">
    <source>
        <dbReference type="Google" id="ProtNLM"/>
    </source>
</evidence>
<proteinExistence type="predicted"/>
<dbReference type="AlphaFoldDB" id="A0A347WK17"/>
<protein>
    <recommendedName>
        <fullName evidence="3">GAF domain-containing protein</fullName>
    </recommendedName>
</protein>
<keyword evidence="2" id="KW-1185">Reference proteome</keyword>